<sequence length="53" mass="5960">MRHDGRPMLHDRVSRTARSRLTSCCRVLRLRTAILLSGAAGRVSVVWSRVAVE</sequence>
<evidence type="ECO:0000313" key="2">
    <source>
        <dbReference type="Proteomes" id="UP000186817"/>
    </source>
</evidence>
<keyword evidence="2" id="KW-1185">Reference proteome</keyword>
<dbReference type="EMBL" id="LSRX01000869">
    <property type="protein sequence ID" value="OLP87283.1"/>
    <property type="molecule type" value="Genomic_DNA"/>
</dbReference>
<protein>
    <submittedName>
        <fullName evidence="1">Uncharacterized protein</fullName>
    </submittedName>
</protein>
<proteinExistence type="predicted"/>
<dbReference type="AlphaFoldDB" id="A0A1Q9CWH3"/>
<gene>
    <name evidence="1" type="ORF">AK812_SmicGene31508</name>
</gene>
<feature type="non-terminal residue" evidence="1">
    <location>
        <position position="53"/>
    </location>
</feature>
<dbReference type="Proteomes" id="UP000186817">
    <property type="component" value="Unassembled WGS sequence"/>
</dbReference>
<organism evidence="1 2">
    <name type="scientific">Symbiodinium microadriaticum</name>
    <name type="common">Dinoflagellate</name>
    <name type="synonym">Zooxanthella microadriatica</name>
    <dbReference type="NCBI Taxonomy" id="2951"/>
    <lineage>
        <taxon>Eukaryota</taxon>
        <taxon>Sar</taxon>
        <taxon>Alveolata</taxon>
        <taxon>Dinophyceae</taxon>
        <taxon>Suessiales</taxon>
        <taxon>Symbiodiniaceae</taxon>
        <taxon>Symbiodinium</taxon>
    </lineage>
</organism>
<comment type="caution">
    <text evidence="1">The sequence shown here is derived from an EMBL/GenBank/DDBJ whole genome shotgun (WGS) entry which is preliminary data.</text>
</comment>
<reference evidence="1 2" key="1">
    <citation type="submission" date="2016-02" db="EMBL/GenBank/DDBJ databases">
        <title>Genome analysis of coral dinoflagellate symbionts highlights evolutionary adaptations to a symbiotic lifestyle.</title>
        <authorList>
            <person name="Aranda M."/>
            <person name="Li Y."/>
            <person name="Liew Y.J."/>
            <person name="Baumgarten S."/>
            <person name="Simakov O."/>
            <person name="Wilson M."/>
            <person name="Piel J."/>
            <person name="Ashoor H."/>
            <person name="Bougouffa S."/>
            <person name="Bajic V.B."/>
            <person name="Ryu T."/>
            <person name="Ravasi T."/>
            <person name="Bayer T."/>
            <person name="Micklem G."/>
            <person name="Kim H."/>
            <person name="Bhak J."/>
            <person name="Lajeunesse T.C."/>
            <person name="Voolstra C.R."/>
        </authorList>
    </citation>
    <scope>NUCLEOTIDE SEQUENCE [LARGE SCALE GENOMIC DNA]</scope>
    <source>
        <strain evidence="1 2">CCMP2467</strain>
    </source>
</reference>
<accession>A0A1Q9CWH3</accession>
<name>A0A1Q9CWH3_SYMMI</name>
<evidence type="ECO:0000313" key="1">
    <source>
        <dbReference type="EMBL" id="OLP87283.1"/>
    </source>
</evidence>